<evidence type="ECO:0000313" key="1">
    <source>
        <dbReference type="EMBL" id="OMD35245.1"/>
    </source>
</evidence>
<organism evidence="1 2">
    <name type="scientific">Paenibacillus borealis</name>
    <dbReference type="NCBI Taxonomy" id="160799"/>
    <lineage>
        <taxon>Bacteria</taxon>
        <taxon>Bacillati</taxon>
        <taxon>Bacillota</taxon>
        <taxon>Bacilli</taxon>
        <taxon>Bacillales</taxon>
        <taxon>Paenibacillaceae</taxon>
        <taxon>Paenibacillus</taxon>
    </lineage>
</organism>
<dbReference type="InterPro" id="IPR049215">
    <property type="entry name" value="DUF6809"/>
</dbReference>
<evidence type="ECO:0008006" key="3">
    <source>
        <dbReference type="Google" id="ProtNLM"/>
    </source>
</evidence>
<dbReference type="EMBL" id="MPTB01000098">
    <property type="protein sequence ID" value="OMD35245.1"/>
    <property type="molecule type" value="Genomic_DNA"/>
</dbReference>
<dbReference type="Pfam" id="PF20648">
    <property type="entry name" value="DUF6809"/>
    <property type="match status" value="1"/>
</dbReference>
<sequence>MIKKNIREGRQVSLLEDLYYGKICPSERSHSNDPKYALYSKQISELLQILKEKLTPDDFTMVEGVMDLNDMLISVSSAAAYILGFRMGAAMIIEVLGHKEELIHTEEVCFGKIKLDGRES</sequence>
<keyword evidence="2" id="KW-1185">Reference proteome</keyword>
<reference evidence="1 2" key="1">
    <citation type="submission" date="2016-10" db="EMBL/GenBank/DDBJ databases">
        <title>Paenibacillus species isolates.</title>
        <authorList>
            <person name="Beno S.M."/>
        </authorList>
    </citation>
    <scope>NUCLEOTIDE SEQUENCE [LARGE SCALE GENOMIC DNA]</scope>
    <source>
        <strain evidence="1 2">FSL H7-0744</strain>
    </source>
</reference>
<accession>A0ABX3GR85</accession>
<proteinExistence type="predicted"/>
<dbReference type="Proteomes" id="UP000187412">
    <property type="component" value="Unassembled WGS sequence"/>
</dbReference>
<evidence type="ECO:0000313" key="2">
    <source>
        <dbReference type="Proteomes" id="UP000187412"/>
    </source>
</evidence>
<name>A0ABX3GR85_PAEBO</name>
<protein>
    <recommendedName>
        <fullName evidence="3">TetR family transcriptional regulator</fullName>
    </recommendedName>
</protein>
<comment type="caution">
    <text evidence="1">The sequence shown here is derived from an EMBL/GenBank/DDBJ whole genome shotgun (WGS) entry which is preliminary data.</text>
</comment>
<gene>
    <name evidence="1" type="ORF">BSK56_33140</name>
</gene>